<evidence type="ECO:0008006" key="2">
    <source>
        <dbReference type="Google" id="ProtNLM"/>
    </source>
</evidence>
<dbReference type="EMBL" id="CACVAQ010000519">
    <property type="protein sequence ID" value="CAA6829805.1"/>
    <property type="molecule type" value="Genomic_DNA"/>
</dbReference>
<evidence type="ECO:0000313" key="1">
    <source>
        <dbReference type="EMBL" id="CAA6829805.1"/>
    </source>
</evidence>
<reference evidence="1" key="1">
    <citation type="submission" date="2020-01" db="EMBL/GenBank/DDBJ databases">
        <authorList>
            <person name="Meier V. D."/>
            <person name="Meier V D."/>
        </authorList>
    </citation>
    <scope>NUCLEOTIDE SEQUENCE</scope>
    <source>
        <strain evidence="1">HLG_WM_MAG_10</strain>
    </source>
</reference>
<sequence>MTFSRNAFYFNKKKVIDFDIEKGIENTELAYRFRTEYDGPENEVKNMLLAFLSDPKLSEIDSFVIGHWGPEHDDNPAFIIQLLIDNKAKLQHIKGIFFGDISYEENEVSWIEHCDHGPLLAALPNLEFYQIRGGNGLALEELNHSNLKKLVIQTGGLSKSIYAQLSKATLPALEHLELWLGSENYGFNATPAEVAASYRGTGSTHLPSLKYLGLRNSEIANELAQLIKGDPILDRIEELDFSKGTIDDIGAEALVDNPAIKNLKKLDLHHNFISDEWAEKLNDLGIKVDLKEREPNADEYDRYVSVSE</sequence>
<dbReference type="InterPro" id="IPR047722">
    <property type="entry name" value="STM4015-like"/>
</dbReference>
<dbReference type="SUPFAM" id="SSF52047">
    <property type="entry name" value="RNI-like"/>
    <property type="match status" value="1"/>
</dbReference>
<dbReference type="NCBIfam" id="NF038076">
    <property type="entry name" value="fam_STM4015"/>
    <property type="match status" value="1"/>
</dbReference>
<dbReference type="AlphaFoldDB" id="A0A6S6U5U0"/>
<dbReference type="Gene3D" id="3.80.10.10">
    <property type="entry name" value="Ribonuclease Inhibitor"/>
    <property type="match status" value="1"/>
</dbReference>
<name>A0A6S6U5U0_9BACT</name>
<gene>
    <name evidence="1" type="ORF">HELGO_WM25595</name>
</gene>
<proteinExistence type="predicted"/>
<organism evidence="1">
    <name type="scientific">uncultured Aureispira sp</name>
    <dbReference type="NCBI Taxonomy" id="1331704"/>
    <lineage>
        <taxon>Bacteria</taxon>
        <taxon>Pseudomonadati</taxon>
        <taxon>Bacteroidota</taxon>
        <taxon>Saprospiria</taxon>
        <taxon>Saprospirales</taxon>
        <taxon>Saprospiraceae</taxon>
        <taxon>Aureispira</taxon>
        <taxon>environmental samples</taxon>
    </lineage>
</organism>
<dbReference type="InterPro" id="IPR032675">
    <property type="entry name" value="LRR_dom_sf"/>
</dbReference>
<protein>
    <recommendedName>
        <fullName evidence="2">Cytoplasmic protein</fullName>
    </recommendedName>
</protein>
<accession>A0A6S6U5U0</accession>